<dbReference type="EMBL" id="RDSM01000001">
    <property type="protein sequence ID" value="RXH58666.1"/>
    <property type="molecule type" value="Genomic_DNA"/>
</dbReference>
<dbReference type="AlphaFoldDB" id="A0A4Q0TA74"/>
<protein>
    <submittedName>
        <fullName evidence="3">Uncharacterized protein</fullName>
    </submittedName>
</protein>
<evidence type="ECO:0000256" key="2">
    <source>
        <dbReference type="SAM" id="SignalP"/>
    </source>
</evidence>
<feature type="compositionally biased region" description="Polar residues" evidence="1">
    <location>
        <begin position="23"/>
        <end position="39"/>
    </location>
</feature>
<evidence type="ECO:0000313" key="4">
    <source>
        <dbReference type="Proteomes" id="UP000289437"/>
    </source>
</evidence>
<keyword evidence="4" id="KW-1185">Reference proteome</keyword>
<feature type="region of interest" description="Disordered" evidence="1">
    <location>
        <begin position="23"/>
        <end position="64"/>
    </location>
</feature>
<dbReference type="Proteomes" id="UP000289437">
    <property type="component" value="Unassembled WGS sequence"/>
</dbReference>
<feature type="chain" id="PRO_5020904587" evidence="2">
    <location>
        <begin position="20"/>
        <end position="64"/>
    </location>
</feature>
<feature type="signal peptide" evidence="2">
    <location>
        <begin position="1"/>
        <end position="19"/>
    </location>
</feature>
<organism evidence="3 4">
    <name type="scientific">Granulicella sibirica</name>
    <dbReference type="NCBI Taxonomy" id="2479048"/>
    <lineage>
        <taxon>Bacteria</taxon>
        <taxon>Pseudomonadati</taxon>
        <taxon>Acidobacteriota</taxon>
        <taxon>Terriglobia</taxon>
        <taxon>Terriglobales</taxon>
        <taxon>Acidobacteriaceae</taxon>
        <taxon>Granulicella</taxon>
    </lineage>
</organism>
<name>A0A4Q0TA74_9BACT</name>
<reference evidence="3 4" key="1">
    <citation type="submission" date="2018-11" db="EMBL/GenBank/DDBJ databases">
        <authorList>
            <person name="Mardanov A.V."/>
            <person name="Ravin N.V."/>
            <person name="Dedysh S.N."/>
        </authorList>
    </citation>
    <scope>NUCLEOTIDE SEQUENCE [LARGE SCALE GENOMIC DNA]</scope>
    <source>
        <strain evidence="3 4">AF10</strain>
    </source>
</reference>
<dbReference type="OrthoDB" id="123486at2"/>
<evidence type="ECO:0000313" key="3">
    <source>
        <dbReference type="EMBL" id="RXH58666.1"/>
    </source>
</evidence>
<sequence length="64" mass="6433">MKIAIRAFVVVLALTGAAASTHISTAQQHTAKPLTTKSSAFPIPTCPPDDPNGCGIMGNGSGVI</sequence>
<keyword evidence="2" id="KW-0732">Signal</keyword>
<evidence type="ECO:0000256" key="1">
    <source>
        <dbReference type="SAM" id="MobiDB-lite"/>
    </source>
</evidence>
<feature type="compositionally biased region" description="Gly residues" evidence="1">
    <location>
        <begin position="55"/>
        <end position="64"/>
    </location>
</feature>
<accession>A0A4Q0TA74</accession>
<gene>
    <name evidence="3" type="ORF">GRAN_1976</name>
</gene>
<reference evidence="4" key="2">
    <citation type="submission" date="2019-02" db="EMBL/GenBank/DDBJ databases">
        <title>Granulicella sibirica sp. nov., a psychrotolerant acidobacterium isolated from an organic soil layer in forested tundra, West Siberia.</title>
        <authorList>
            <person name="Oshkin I.Y."/>
            <person name="Kulichevskaya I.S."/>
            <person name="Rijpstra W.I.C."/>
            <person name="Sinninghe Damste J.S."/>
            <person name="Rakitin A.L."/>
            <person name="Ravin N.V."/>
            <person name="Dedysh S.N."/>
        </authorList>
    </citation>
    <scope>NUCLEOTIDE SEQUENCE [LARGE SCALE GENOMIC DNA]</scope>
    <source>
        <strain evidence="4">AF10</strain>
    </source>
</reference>
<dbReference type="RefSeq" id="WP_128912622.1">
    <property type="nucleotide sequence ID" value="NZ_RDSM01000001.1"/>
</dbReference>
<comment type="caution">
    <text evidence="3">The sequence shown here is derived from an EMBL/GenBank/DDBJ whole genome shotgun (WGS) entry which is preliminary data.</text>
</comment>
<proteinExistence type="predicted"/>